<reference evidence="1" key="1">
    <citation type="submission" date="2021-07" db="EMBL/GenBank/DDBJ databases">
        <title>Pseudohoeflea marina sp. nov. a polyhydroxyalcanoate-producing bacterium.</title>
        <authorList>
            <person name="Zheng W."/>
            <person name="Yu S."/>
            <person name="Huang Y."/>
        </authorList>
    </citation>
    <scope>NUCLEOTIDE SEQUENCE</scope>
    <source>
        <strain evidence="1">DP4N28-3</strain>
    </source>
</reference>
<keyword evidence="2" id="KW-1185">Reference proteome</keyword>
<gene>
    <name evidence="1" type="ORF">KY465_06125</name>
</gene>
<accession>A0ABS6WLL4</accession>
<protein>
    <submittedName>
        <fullName evidence="1">Uncharacterized protein</fullName>
    </submittedName>
</protein>
<evidence type="ECO:0000313" key="1">
    <source>
        <dbReference type="EMBL" id="MBW3096851.1"/>
    </source>
</evidence>
<comment type="caution">
    <text evidence="1">The sequence shown here is derived from an EMBL/GenBank/DDBJ whole genome shotgun (WGS) entry which is preliminary data.</text>
</comment>
<evidence type="ECO:0000313" key="2">
    <source>
        <dbReference type="Proteomes" id="UP001430804"/>
    </source>
</evidence>
<dbReference type="RefSeq" id="WP_219200819.1">
    <property type="nucleotide sequence ID" value="NZ_JAHWQX010000002.1"/>
</dbReference>
<dbReference type="EMBL" id="JAHWQX010000002">
    <property type="protein sequence ID" value="MBW3096851.1"/>
    <property type="molecule type" value="Genomic_DNA"/>
</dbReference>
<proteinExistence type="predicted"/>
<sequence>MNTPDQEYRAALKALNEAAYRALRACPSRELANARKKDLLAMALETDKMVDETAPTIQMERMHP</sequence>
<organism evidence="1 2">
    <name type="scientific">Pseudohoeflea coraliihabitans</name>
    <dbReference type="NCBI Taxonomy" id="2860393"/>
    <lineage>
        <taxon>Bacteria</taxon>
        <taxon>Pseudomonadati</taxon>
        <taxon>Pseudomonadota</taxon>
        <taxon>Alphaproteobacteria</taxon>
        <taxon>Hyphomicrobiales</taxon>
        <taxon>Rhizobiaceae</taxon>
        <taxon>Pseudohoeflea</taxon>
    </lineage>
</organism>
<dbReference type="Proteomes" id="UP001430804">
    <property type="component" value="Unassembled WGS sequence"/>
</dbReference>
<name>A0ABS6WLL4_9HYPH</name>